<evidence type="ECO:0000313" key="10">
    <source>
        <dbReference type="EMBL" id="QKI89349.1"/>
    </source>
</evidence>
<dbReference type="FunFam" id="1.10.287.950:FF:000001">
    <property type="entry name" value="Methyl-accepting chemotaxis sensory transducer"/>
    <property type="match status" value="1"/>
</dbReference>
<dbReference type="InterPro" id="IPR035965">
    <property type="entry name" value="PAS-like_dom_sf"/>
</dbReference>
<dbReference type="CDD" id="cd06225">
    <property type="entry name" value="HAMP"/>
    <property type="match status" value="1"/>
</dbReference>
<gene>
    <name evidence="10" type="ORF">HQN79_07105</name>
</gene>
<dbReference type="GO" id="GO:0007165">
    <property type="term" value="P:signal transduction"/>
    <property type="evidence" value="ECO:0007669"/>
    <property type="project" value="UniProtKB-KW"/>
</dbReference>
<dbReference type="AlphaFoldDB" id="A0A7D4NKN0"/>
<dbReference type="NCBIfam" id="TIGR00229">
    <property type="entry name" value="sensory_box"/>
    <property type="match status" value="1"/>
</dbReference>
<comment type="similarity">
    <text evidence="4">Belongs to the methyl-accepting chemotaxis (MCP) protein family.</text>
</comment>
<sequence>MTDNLRLAANVNAEGRIDYINQDYIEWLGYSEEEILGQPTSMLRAPGIPEQIQTTIQEQVSKNHPVQFPIQEMKKNGETYWAEMTIQPIFEKGRYIGYTSIKRVVSDPARIAGYESLYREIADGKKVYTNGIWIGENYHKWMSRFGLQRASLLTKTLLAILLASLLIIAVAGFMAINEINEIKRDSADYRSVTLGKYVTAKMEKKHDIGITNAIGITFSDHVAKFVAERDQAALLKLLAEAGQSYSKFSDLKNVKLHFVDENGISYLKSWKPLEQQRMDDLSARSYIQKMSLEPKPLVTNALSSVGYNIKSIVPVFYQGRYEGFVEFIQGVGSLRRDFEKQDQLYLAAMSVDYALKGDQFRQKNAKNRPVSSDDKWVVGNNQQFSSENSLKQIELLKRIDIDSLFSNGYFVGETYFHASTPIKSQSGELMGYHILSEPVAAYNDYVGAKVDIAIQAFMNVVITVVILALIIAWLLWLFILKPLKNVQRTMDVATAQSNLFARVRYYAKDEIGQLGMAYNRQVMLSQCIIAESNAAMEELVKGRLDYRIRTPFESDYDMLKGRINHTCEVLQDTFGTLGEVMENMQKGNFRNQSQHNLTGEYALIVERGFSAIQNLAEVFSEINKVMGYAARGKLDERILNFQQGDIENLQKSINQSLVLIEQGFSDVVQASERMAEGDFSQPISGDYEYALNDAKTAVNASMERLTETMMKLRQAAFRVYENTENVVEGTQSLNQRTQSQAASLEETSAAMEQTTAQIRSNLDNTIEASNLSNQQSQKLGMANSAMEDTRKSMQGIQESSQKIRDITVLIDSIAFQTNLLALNAAVEAARAGEHGRGFAVVAGEVRNLAGKSAEATKEIEQLIQASSAAIDIGVQQVDRVGESLREVTDITGQVQSIISEVERASKDQSVGVEEVNKSITHIDSVTQQNAALVEETTASTEGLKESADTMQSIIKAFKLKSGVVEHD</sequence>
<dbReference type="InterPro" id="IPR051310">
    <property type="entry name" value="MCP_chemotaxis"/>
</dbReference>
<keyword evidence="11" id="KW-1185">Reference proteome</keyword>
<dbReference type="Pfam" id="PF14827">
    <property type="entry name" value="dCache_3"/>
    <property type="match status" value="1"/>
</dbReference>
<dbReference type="InterPro" id="IPR004089">
    <property type="entry name" value="MCPsignal_dom"/>
</dbReference>
<proteinExistence type="inferred from homology"/>
<dbReference type="Pfam" id="PF00015">
    <property type="entry name" value="MCPsignal"/>
    <property type="match status" value="1"/>
</dbReference>
<feature type="domain" description="Methyl-accepting transducer" evidence="7">
    <location>
        <begin position="715"/>
        <end position="944"/>
    </location>
</feature>
<keyword evidence="6" id="KW-0472">Membrane</keyword>
<feature type="transmembrane region" description="Helical" evidence="6">
    <location>
        <begin position="456"/>
        <end position="480"/>
    </location>
</feature>
<dbReference type="PANTHER" id="PTHR43531:SF11">
    <property type="entry name" value="METHYL-ACCEPTING CHEMOTAXIS PROTEIN 3"/>
    <property type="match status" value="1"/>
</dbReference>
<accession>A0A7D4NKN0</accession>
<dbReference type="Gene3D" id="1.20.120.1530">
    <property type="match status" value="2"/>
</dbReference>
<evidence type="ECO:0000256" key="2">
    <source>
        <dbReference type="ARBA" id="ARBA00022500"/>
    </source>
</evidence>
<evidence type="ECO:0000313" key="11">
    <source>
        <dbReference type="Proteomes" id="UP000504724"/>
    </source>
</evidence>
<dbReference type="InterPro" id="IPR029150">
    <property type="entry name" value="dCache_3"/>
</dbReference>
<dbReference type="SMART" id="SM00283">
    <property type="entry name" value="MA"/>
    <property type="match status" value="1"/>
</dbReference>
<dbReference type="InterPro" id="IPR003660">
    <property type="entry name" value="HAMP_dom"/>
</dbReference>
<evidence type="ECO:0000256" key="4">
    <source>
        <dbReference type="ARBA" id="ARBA00029447"/>
    </source>
</evidence>
<dbReference type="PROSITE" id="PS50112">
    <property type="entry name" value="PAS"/>
    <property type="match status" value="1"/>
</dbReference>
<evidence type="ECO:0000259" key="8">
    <source>
        <dbReference type="PROSITE" id="PS50112"/>
    </source>
</evidence>
<dbReference type="PANTHER" id="PTHR43531">
    <property type="entry name" value="PROTEIN ICFG"/>
    <property type="match status" value="1"/>
</dbReference>
<evidence type="ECO:0000256" key="1">
    <source>
        <dbReference type="ARBA" id="ARBA00004370"/>
    </source>
</evidence>
<dbReference type="Gene3D" id="3.30.450.20">
    <property type="entry name" value="PAS domain"/>
    <property type="match status" value="1"/>
</dbReference>
<evidence type="ECO:0000259" key="7">
    <source>
        <dbReference type="PROSITE" id="PS50111"/>
    </source>
</evidence>
<keyword evidence="2" id="KW-0145">Chemotaxis</keyword>
<evidence type="ECO:0000256" key="3">
    <source>
        <dbReference type="ARBA" id="ARBA00023224"/>
    </source>
</evidence>
<dbReference type="Pfam" id="PF13426">
    <property type="entry name" value="PAS_9"/>
    <property type="match status" value="1"/>
</dbReference>
<evidence type="ECO:0000259" key="9">
    <source>
        <dbReference type="PROSITE" id="PS50885"/>
    </source>
</evidence>
<dbReference type="Gene3D" id="1.10.287.950">
    <property type="entry name" value="Methyl-accepting chemotaxis protein"/>
    <property type="match status" value="1"/>
</dbReference>
<dbReference type="EMBL" id="CP054020">
    <property type="protein sequence ID" value="QKI89349.1"/>
    <property type="molecule type" value="Genomic_DNA"/>
</dbReference>
<evidence type="ECO:0000256" key="5">
    <source>
        <dbReference type="PROSITE-ProRule" id="PRU00284"/>
    </source>
</evidence>
<dbReference type="CDD" id="cd11386">
    <property type="entry name" value="MCP_signal"/>
    <property type="match status" value="1"/>
</dbReference>
<feature type="transmembrane region" description="Helical" evidence="6">
    <location>
        <begin position="152"/>
        <end position="176"/>
    </location>
</feature>
<dbReference type="PROSITE" id="PS50885">
    <property type="entry name" value="HAMP"/>
    <property type="match status" value="1"/>
</dbReference>
<keyword evidence="6" id="KW-1133">Transmembrane helix</keyword>
<dbReference type="RefSeq" id="WP_173285247.1">
    <property type="nucleotide sequence ID" value="NZ_CP054020.1"/>
</dbReference>
<protein>
    <submittedName>
        <fullName evidence="10">PAS domain-containing protein</fullName>
    </submittedName>
</protein>
<keyword evidence="3 5" id="KW-0807">Transducer</keyword>
<keyword evidence="6" id="KW-0812">Transmembrane</keyword>
<dbReference type="Proteomes" id="UP000504724">
    <property type="component" value="Chromosome"/>
</dbReference>
<dbReference type="SUPFAM" id="SSF55785">
    <property type="entry name" value="PYP-like sensor domain (PAS domain)"/>
    <property type="match status" value="1"/>
</dbReference>
<dbReference type="GO" id="GO:0006935">
    <property type="term" value="P:chemotaxis"/>
    <property type="evidence" value="ECO:0007669"/>
    <property type="project" value="UniProtKB-KW"/>
</dbReference>
<organism evidence="10 11">
    <name type="scientific">Thiomicrorhabdus xiamenensis</name>
    <dbReference type="NCBI Taxonomy" id="2739063"/>
    <lineage>
        <taxon>Bacteria</taxon>
        <taxon>Pseudomonadati</taxon>
        <taxon>Pseudomonadota</taxon>
        <taxon>Gammaproteobacteria</taxon>
        <taxon>Thiotrichales</taxon>
        <taxon>Piscirickettsiaceae</taxon>
        <taxon>Thiomicrorhabdus</taxon>
    </lineage>
</organism>
<feature type="domain" description="HAMP" evidence="9">
    <location>
        <begin position="666"/>
        <end position="710"/>
    </location>
</feature>
<dbReference type="InterPro" id="IPR000014">
    <property type="entry name" value="PAS"/>
</dbReference>
<evidence type="ECO:0000256" key="6">
    <source>
        <dbReference type="SAM" id="Phobius"/>
    </source>
</evidence>
<comment type="subcellular location">
    <subcellularLocation>
        <location evidence="1">Membrane</location>
    </subcellularLocation>
</comment>
<dbReference type="KEGG" id="txa:HQN79_07105"/>
<dbReference type="SUPFAM" id="SSF58104">
    <property type="entry name" value="Methyl-accepting chemotaxis protein (MCP) signaling domain"/>
    <property type="match status" value="1"/>
</dbReference>
<feature type="domain" description="PAS" evidence="8">
    <location>
        <begin position="11"/>
        <end position="63"/>
    </location>
</feature>
<dbReference type="CDD" id="cd00130">
    <property type="entry name" value="PAS"/>
    <property type="match status" value="1"/>
</dbReference>
<dbReference type="GO" id="GO:0016020">
    <property type="term" value="C:membrane"/>
    <property type="evidence" value="ECO:0007669"/>
    <property type="project" value="UniProtKB-SubCell"/>
</dbReference>
<dbReference type="PROSITE" id="PS50111">
    <property type="entry name" value="CHEMOTAXIS_TRANSDUC_2"/>
    <property type="match status" value="1"/>
</dbReference>
<name>A0A7D4NKN0_9GAMM</name>
<reference evidence="10 11" key="1">
    <citation type="submission" date="2020-05" db="EMBL/GenBank/DDBJ databases">
        <title>Thiomicrorhabdus sediminis sp.nov. and Thiomicrorhabdus xiamenensis sp.nov., novel sulfur-oxidizing bacteria isolated from coastal sediment.</title>
        <authorList>
            <person name="Liu X."/>
        </authorList>
    </citation>
    <scope>NUCLEOTIDE SEQUENCE [LARGE SCALE GENOMIC DNA]</scope>
    <source>
        <strain evidence="10 11">G2</strain>
    </source>
</reference>